<feature type="region of interest" description="Disordered" evidence="2">
    <location>
        <begin position="189"/>
        <end position="321"/>
    </location>
</feature>
<feature type="compositionally biased region" description="Basic residues" evidence="2">
    <location>
        <begin position="138"/>
        <end position="147"/>
    </location>
</feature>
<feature type="compositionally biased region" description="Basic and acidic residues" evidence="2">
    <location>
        <begin position="63"/>
        <end position="79"/>
    </location>
</feature>
<sequence length="622" mass="72256">MEKKSLVESSSEKDTSLLVADNQSDLQTSDVLNSNPFESDEDTDVNQKKIKTSYEANRTSPTFEERSPHDDKHNNDKIHPNTSELGLNMEKSKKKRELIIMVGSSQKQNKKQKTVEEVIESFLEEEKKDKEETYDKNKKSKKKKKKKEKETSSNETTTQKALENSESIFDSFDKDFEIGKTTKQGIHELSSEFNAGEMSDDEYDHLQTVFSNGSNHSRPSQSNPVKSNVPDSIVYPSNKLPSKARQSEPLKSVPENKYTKKKKKKQNIKKKKTYTYTQSRNNDPREKDWAADEKTNDTHLPHLKRPTVPVPKPPSKQAPKPPIQQFDCLPELKRGTALVWNTLFCFLKYGKQGSPHFRQFNLSQNNDELIWYIYVYTFVANDNSKGSNEYKVDWIDIDEVVVGQNTKEFQRIAWTTLEPASFTIWYDGHKRSLNVVAKSVDEMKMWVEALQLLQQKACRGEDLSALKSLEVSVDFKDRSRPHTRKRSSDFIRSHEMKDDEFDPAVQRRLMEDLRLIANSFHHIKESARNDAIQVTLFYSQNMKGELEPFCLFKSHEGTSINQILSELEERIDELQYEFSNTRNTKIAENDVWRVQVDLHALQEKIAVLIRESNKKKRRFSIF</sequence>
<feature type="compositionally biased region" description="Basic and acidic residues" evidence="2">
    <location>
        <begin position="1"/>
        <end position="15"/>
    </location>
</feature>
<feature type="compositionally biased region" description="Pro residues" evidence="2">
    <location>
        <begin position="308"/>
        <end position="321"/>
    </location>
</feature>
<dbReference type="Proteomes" id="UP000023152">
    <property type="component" value="Unassembled WGS sequence"/>
</dbReference>
<feature type="region of interest" description="Disordered" evidence="2">
    <location>
        <begin position="1"/>
        <end position="91"/>
    </location>
</feature>
<dbReference type="InterPro" id="IPR001849">
    <property type="entry name" value="PH_domain"/>
</dbReference>
<feature type="compositionally biased region" description="Basic and acidic residues" evidence="2">
    <location>
        <begin position="124"/>
        <end position="137"/>
    </location>
</feature>
<dbReference type="EMBL" id="ASPP01018278">
    <property type="protein sequence ID" value="ETO16422.1"/>
    <property type="molecule type" value="Genomic_DNA"/>
</dbReference>
<accession>X6MSL5</accession>
<keyword evidence="5" id="KW-1185">Reference proteome</keyword>
<dbReference type="PROSITE" id="PS50003">
    <property type="entry name" value="PH_DOMAIN"/>
    <property type="match status" value="1"/>
</dbReference>
<evidence type="ECO:0000259" key="3">
    <source>
        <dbReference type="PROSITE" id="PS50003"/>
    </source>
</evidence>
<feature type="compositionally biased region" description="Basic and acidic residues" evidence="2">
    <location>
        <begin position="282"/>
        <end position="300"/>
    </location>
</feature>
<evidence type="ECO:0000313" key="5">
    <source>
        <dbReference type="Proteomes" id="UP000023152"/>
    </source>
</evidence>
<reference evidence="4 5" key="1">
    <citation type="journal article" date="2013" name="Curr. Biol.">
        <title>The Genome of the Foraminiferan Reticulomyxa filosa.</title>
        <authorList>
            <person name="Glockner G."/>
            <person name="Hulsmann N."/>
            <person name="Schleicher M."/>
            <person name="Noegel A.A."/>
            <person name="Eichinger L."/>
            <person name="Gallinger C."/>
            <person name="Pawlowski J."/>
            <person name="Sierra R."/>
            <person name="Euteneuer U."/>
            <person name="Pillet L."/>
            <person name="Moustafa A."/>
            <person name="Platzer M."/>
            <person name="Groth M."/>
            <person name="Szafranski K."/>
            <person name="Schliwa M."/>
        </authorList>
    </citation>
    <scope>NUCLEOTIDE SEQUENCE [LARGE SCALE GENOMIC DNA]</scope>
</reference>
<proteinExistence type="predicted"/>
<feature type="compositionally biased region" description="Polar residues" evidence="2">
    <location>
        <begin position="21"/>
        <end position="37"/>
    </location>
</feature>
<dbReference type="SUPFAM" id="SSF50729">
    <property type="entry name" value="PH domain-like"/>
    <property type="match status" value="1"/>
</dbReference>
<dbReference type="OrthoDB" id="5981550at2759"/>
<gene>
    <name evidence="4" type="ORF">RFI_20917</name>
</gene>
<name>X6MSL5_RETFI</name>
<dbReference type="InterPro" id="IPR011993">
    <property type="entry name" value="PH-like_dom_sf"/>
</dbReference>
<feature type="region of interest" description="Disordered" evidence="2">
    <location>
        <begin position="123"/>
        <end position="166"/>
    </location>
</feature>
<dbReference type="Gene3D" id="2.30.29.30">
    <property type="entry name" value="Pleckstrin-homology domain (PH domain)/Phosphotyrosine-binding domain (PTB)"/>
    <property type="match status" value="1"/>
</dbReference>
<keyword evidence="1" id="KW-0175">Coiled coil</keyword>
<evidence type="ECO:0000256" key="2">
    <source>
        <dbReference type="SAM" id="MobiDB-lite"/>
    </source>
</evidence>
<organism evidence="4 5">
    <name type="scientific">Reticulomyxa filosa</name>
    <dbReference type="NCBI Taxonomy" id="46433"/>
    <lineage>
        <taxon>Eukaryota</taxon>
        <taxon>Sar</taxon>
        <taxon>Rhizaria</taxon>
        <taxon>Retaria</taxon>
        <taxon>Foraminifera</taxon>
        <taxon>Monothalamids</taxon>
        <taxon>Reticulomyxidae</taxon>
        <taxon>Reticulomyxa</taxon>
    </lineage>
</organism>
<protein>
    <recommendedName>
        <fullName evidence="3">PH domain-containing protein</fullName>
    </recommendedName>
</protein>
<feature type="domain" description="PH" evidence="3">
    <location>
        <begin position="330"/>
        <end position="455"/>
    </location>
</feature>
<dbReference type="AlphaFoldDB" id="X6MSL5"/>
<comment type="caution">
    <text evidence="4">The sequence shown here is derived from an EMBL/GenBank/DDBJ whole genome shotgun (WGS) entry which is preliminary data.</text>
</comment>
<feature type="compositionally biased region" description="Basic residues" evidence="2">
    <location>
        <begin position="259"/>
        <end position="273"/>
    </location>
</feature>
<evidence type="ECO:0000256" key="1">
    <source>
        <dbReference type="SAM" id="Coils"/>
    </source>
</evidence>
<feature type="coiled-coil region" evidence="1">
    <location>
        <begin position="564"/>
        <end position="618"/>
    </location>
</feature>
<feature type="compositionally biased region" description="Polar residues" evidence="2">
    <location>
        <begin position="208"/>
        <end position="230"/>
    </location>
</feature>
<dbReference type="Pfam" id="PF16457">
    <property type="entry name" value="PH_12"/>
    <property type="match status" value="1"/>
</dbReference>
<evidence type="ECO:0000313" key="4">
    <source>
        <dbReference type="EMBL" id="ETO16422.1"/>
    </source>
</evidence>